<dbReference type="GO" id="GO:0052689">
    <property type="term" value="F:carboxylic ester hydrolase activity"/>
    <property type="evidence" value="ECO:0007669"/>
    <property type="project" value="TreeGrafter"/>
</dbReference>
<evidence type="ECO:0000313" key="6">
    <source>
        <dbReference type="Proteomes" id="UP000801864"/>
    </source>
</evidence>
<dbReference type="SUPFAM" id="SSF53474">
    <property type="entry name" value="alpha/beta-Hydrolases"/>
    <property type="match status" value="1"/>
</dbReference>
<gene>
    <name evidence="5" type="ORF">CFAM422_013344</name>
</gene>
<dbReference type="EC" id="3.1.1.-" evidence="3"/>
<feature type="domain" description="Carboxylesterase type B" evidence="4">
    <location>
        <begin position="38"/>
        <end position="561"/>
    </location>
</feature>
<feature type="signal peptide" evidence="3">
    <location>
        <begin position="1"/>
        <end position="25"/>
    </location>
</feature>
<dbReference type="AlphaFoldDB" id="A0A9P5C6U5"/>
<dbReference type="InterPro" id="IPR029058">
    <property type="entry name" value="AB_hydrolase_fold"/>
</dbReference>
<feature type="chain" id="PRO_5040529897" description="Carboxylic ester hydrolase" evidence="3">
    <location>
        <begin position="26"/>
        <end position="570"/>
    </location>
</feature>
<dbReference type="PANTHER" id="PTHR43918">
    <property type="entry name" value="ACETYLCHOLINESTERASE"/>
    <property type="match status" value="1"/>
</dbReference>
<dbReference type="InterPro" id="IPR019819">
    <property type="entry name" value="Carboxylesterase_B_CS"/>
</dbReference>
<dbReference type="InterPro" id="IPR002018">
    <property type="entry name" value="CarbesteraseB"/>
</dbReference>
<keyword evidence="6" id="KW-1185">Reference proteome</keyword>
<evidence type="ECO:0000256" key="2">
    <source>
        <dbReference type="ARBA" id="ARBA00022801"/>
    </source>
</evidence>
<dbReference type="EMBL" id="QLNT01000043">
    <property type="protein sequence ID" value="KAF3054679.1"/>
    <property type="molecule type" value="Genomic_DNA"/>
</dbReference>
<dbReference type="Proteomes" id="UP000801864">
    <property type="component" value="Unassembled WGS sequence"/>
</dbReference>
<proteinExistence type="inferred from homology"/>
<name>A0A9P5C6U5_9HYPO</name>
<dbReference type="PROSITE" id="PS00122">
    <property type="entry name" value="CARBOXYLESTERASE_B_1"/>
    <property type="match status" value="1"/>
</dbReference>
<dbReference type="PANTHER" id="PTHR43918:SF4">
    <property type="entry name" value="CARBOXYLIC ESTER HYDROLASE"/>
    <property type="match status" value="1"/>
</dbReference>
<dbReference type="PROSITE" id="PS00941">
    <property type="entry name" value="CARBOXYLESTERASE_B_2"/>
    <property type="match status" value="1"/>
</dbReference>
<keyword evidence="2 3" id="KW-0378">Hydrolase</keyword>
<sequence length="570" mass="62176">MYCHQSITLCSLALFCLGSLSPASASAVPHHNAPSAHTVNGTYTGLNLENFNQEAFYGIPFATPPLGDLRLRYPLPYNQSWKGSRNATVRSDSCPGFDKPFAQGFADGLTMGEDCLTLDIVRPANVKPGDNLPVFFWIYGGGFKAGGSADPRYNTSFMVRNSMDMKKPIIAVVPNYRTSAFGLLASKEVAAAGVGNIALFDQRLAMEWVSENIRAFGGDPSKVTIAGESAGGSSAGYQLVAFKGKNNGLFRSAILESSSLLGASMNTVETLNVTYQGWYDNITTTVGCNTASDSLACLRTVPYAKLFSAVNGFQFKPYIDGKFISQPPSVSIAKGEIADVALIMGSNTDEGTAEFFTPRGTLNNDSDISSLVAHLGGGLNDTVVANILRLYPDDPIQGCPFGTGPERFADQGFQFKRGAAISGDVNIHAGRRAYAVDHSQRSKHPIYTYRFDQAPWDMQEVDVTTTAPVYVTHYTEIVHVFDNPDKNVNWIGPYPIISELASFVSRSWVSFIHDQNPNNHGLQGKPVWPKYDTSNPQNIVFRAGASWVEKDDYRKPQLAYWSKLWSELMT</sequence>
<reference evidence="5 6" key="1">
    <citation type="submission" date="2018-06" db="EMBL/GenBank/DDBJ databases">
        <title>Genome analysis of cellulolytic fungus Trichoderma lentiforme CFAM-422.</title>
        <authorList>
            <person name="Steindorff A.S."/>
            <person name="Formighieri E.F."/>
            <person name="Midorikawa G.E.O."/>
            <person name="Tamietti M.S."/>
            <person name="Ramos E.Z."/>
            <person name="Silva A.S."/>
            <person name="Bon E.P.S."/>
            <person name="Mendes T.D."/>
            <person name="Damaso M.C.T."/>
            <person name="Favaro L.C.L."/>
        </authorList>
    </citation>
    <scope>NUCLEOTIDE SEQUENCE [LARGE SCALE GENOMIC DNA]</scope>
    <source>
        <strain evidence="5 6">CFAM-422</strain>
    </source>
</reference>
<organism evidence="5 6">
    <name type="scientific">Trichoderma lentiforme</name>
    <dbReference type="NCBI Taxonomy" id="1567552"/>
    <lineage>
        <taxon>Eukaryota</taxon>
        <taxon>Fungi</taxon>
        <taxon>Dikarya</taxon>
        <taxon>Ascomycota</taxon>
        <taxon>Pezizomycotina</taxon>
        <taxon>Sordariomycetes</taxon>
        <taxon>Hypocreomycetidae</taxon>
        <taxon>Hypocreales</taxon>
        <taxon>Hypocreaceae</taxon>
        <taxon>Trichoderma</taxon>
    </lineage>
</organism>
<comment type="similarity">
    <text evidence="1 3">Belongs to the type-B carboxylesterase/lipase family.</text>
</comment>
<dbReference type="Pfam" id="PF00135">
    <property type="entry name" value="COesterase"/>
    <property type="match status" value="1"/>
</dbReference>
<evidence type="ECO:0000256" key="3">
    <source>
        <dbReference type="RuleBase" id="RU361235"/>
    </source>
</evidence>
<evidence type="ECO:0000313" key="5">
    <source>
        <dbReference type="EMBL" id="KAF3054679.1"/>
    </source>
</evidence>
<keyword evidence="3" id="KW-0732">Signal</keyword>
<accession>A0A9P5C6U5</accession>
<comment type="caution">
    <text evidence="5">The sequence shown here is derived from an EMBL/GenBank/DDBJ whole genome shotgun (WGS) entry which is preliminary data.</text>
</comment>
<dbReference type="InterPro" id="IPR050654">
    <property type="entry name" value="AChE-related_enzymes"/>
</dbReference>
<protein>
    <recommendedName>
        <fullName evidence="3">Carboxylic ester hydrolase</fullName>
        <ecNumber evidence="3">3.1.1.-</ecNumber>
    </recommendedName>
</protein>
<evidence type="ECO:0000259" key="4">
    <source>
        <dbReference type="Pfam" id="PF00135"/>
    </source>
</evidence>
<dbReference type="Gene3D" id="3.40.50.1820">
    <property type="entry name" value="alpha/beta hydrolase"/>
    <property type="match status" value="1"/>
</dbReference>
<dbReference type="InterPro" id="IPR019826">
    <property type="entry name" value="Carboxylesterase_B_AS"/>
</dbReference>
<evidence type="ECO:0000256" key="1">
    <source>
        <dbReference type="ARBA" id="ARBA00005964"/>
    </source>
</evidence>